<dbReference type="InterPro" id="IPR020471">
    <property type="entry name" value="AKR"/>
</dbReference>
<reference evidence="9 10" key="1">
    <citation type="submission" date="2018-08" db="EMBL/GenBank/DDBJ databases">
        <title>Henriciella mobilis sp. nov., isolated from seawater.</title>
        <authorList>
            <person name="Cheng H."/>
            <person name="Wu Y.-H."/>
            <person name="Xu X.-W."/>
            <person name="Guo L.-L."/>
        </authorList>
    </citation>
    <scope>NUCLEOTIDE SEQUENCE [LARGE SCALE GENOMIC DNA]</scope>
    <source>
        <strain evidence="9 10">CCUG66934</strain>
    </source>
</reference>
<name>A0A399R4Z2_9PROT</name>
<evidence type="ECO:0000256" key="6">
    <source>
        <dbReference type="PIRSR" id="PIRSR000097-2"/>
    </source>
</evidence>
<evidence type="ECO:0000313" key="9">
    <source>
        <dbReference type="EMBL" id="RIJ25983.1"/>
    </source>
</evidence>
<evidence type="ECO:0000256" key="2">
    <source>
        <dbReference type="ARBA" id="ARBA00022857"/>
    </source>
</evidence>
<dbReference type="Pfam" id="PF00248">
    <property type="entry name" value="Aldo_ket_red"/>
    <property type="match status" value="1"/>
</dbReference>
<dbReference type="InterPro" id="IPR018170">
    <property type="entry name" value="Aldo/ket_reductase_CS"/>
</dbReference>
<feature type="site" description="Lowers pKa of active site Tyr" evidence="7">
    <location>
        <position position="73"/>
    </location>
</feature>
<dbReference type="PROSITE" id="PS00062">
    <property type="entry name" value="ALDOKETO_REDUCTASE_2"/>
    <property type="match status" value="1"/>
</dbReference>
<evidence type="ECO:0000259" key="8">
    <source>
        <dbReference type="Pfam" id="PF00248"/>
    </source>
</evidence>
<feature type="domain" description="NADP-dependent oxidoreductase" evidence="8">
    <location>
        <begin position="14"/>
        <end position="257"/>
    </location>
</feature>
<evidence type="ECO:0000313" key="10">
    <source>
        <dbReference type="Proteomes" id="UP000265431"/>
    </source>
</evidence>
<organism evidence="9 10">
    <name type="scientific">Henriciella barbarensis</name>
    <dbReference type="NCBI Taxonomy" id="86342"/>
    <lineage>
        <taxon>Bacteria</taxon>
        <taxon>Pseudomonadati</taxon>
        <taxon>Pseudomonadota</taxon>
        <taxon>Alphaproteobacteria</taxon>
        <taxon>Hyphomonadales</taxon>
        <taxon>Hyphomonadaceae</taxon>
        <taxon>Henriciella</taxon>
    </lineage>
</organism>
<comment type="similarity">
    <text evidence="1">Belongs to the aldo/keto reductase family.</text>
</comment>
<dbReference type="AlphaFoldDB" id="A0A399R4Z2"/>
<dbReference type="Gene3D" id="3.20.20.100">
    <property type="entry name" value="NADP-dependent oxidoreductase domain"/>
    <property type="match status" value="1"/>
</dbReference>
<dbReference type="GO" id="GO:0051596">
    <property type="term" value="P:methylglyoxal catabolic process"/>
    <property type="evidence" value="ECO:0007669"/>
    <property type="project" value="TreeGrafter"/>
</dbReference>
<feature type="binding site" evidence="6">
    <location>
        <position position="106"/>
    </location>
    <ligand>
        <name>substrate</name>
    </ligand>
</feature>
<dbReference type="CDD" id="cd19140">
    <property type="entry name" value="AKR_AKR3F3"/>
    <property type="match status" value="1"/>
</dbReference>
<dbReference type="OrthoDB" id="9768793at2"/>
<comment type="caution">
    <text evidence="9">The sequence shown here is derived from an EMBL/GenBank/DDBJ whole genome shotgun (WGS) entry which is preliminary data.</text>
</comment>
<keyword evidence="2" id="KW-0521">NADP</keyword>
<dbReference type="InterPro" id="IPR023210">
    <property type="entry name" value="NADP_OxRdtase_dom"/>
</dbReference>
<proteinExistence type="inferred from homology"/>
<evidence type="ECO:0000256" key="7">
    <source>
        <dbReference type="PIRSR" id="PIRSR000097-3"/>
    </source>
</evidence>
<dbReference type="InterPro" id="IPR036812">
    <property type="entry name" value="NAD(P)_OxRdtase_dom_sf"/>
</dbReference>
<feature type="active site" description="Proton donor" evidence="5">
    <location>
        <position position="48"/>
    </location>
</feature>
<dbReference type="SUPFAM" id="SSF51430">
    <property type="entry name" value="NAD(P)-linked oxidoreductase"/>
    <property type="match status" value="1"/>
</dbReference>
<dbReference type="FunFam" id="3.20.20.100:FF:000002">
    <property type="entry name" value="2,5-diketo-D-gluconic acid reductase A"/>
    <property type="match status" value="1"/>
</dbReference>
<sequence length="277" mass="30657">MTLTTKHFGVDIPAIGFGTWKLKGETAQECVSKAIEAGYRMIDTAQAYENEKDVGRGIADAQLPREDLWVTTKVWMSEYKHGDLQKSVEKSVSKLGTDYVDLILLHWPNDDVPLEESLGALNEVRDKGLTKNIGVSNFTVDQLGQAVKLSKAPILTNQVEYHPFINQTPVLEAAHAIGTSVTAYSPLAQGQVFDSEILKEIGEAHGKTPAQVVIRWFTQQPGVITIPRSSSPEHLRQNNDVHDFELSAEEMGQITALKANNQRLINPSWAPEWDKAA</sequence>
<keyword evidence="3" id="KW-0560">Oxidoreductase</keyword>
<dbReference type="PANTHER" id="PTHR43827:SF3">
    <property type="entry name" value="NADP-DEPENDENT OXIDOREDUCTASE DOMAIN-CONTAINING PROTEIN"/>
    <property type="match status" value="1"/>
</dbReference>
<dbReference type="PANTHER" id="PTHR43827">
    <property type="entry name" value="2,5-DIKETO-D-GLUCONIC ACID REDUCTASE"/>
    <property type="match status" value="1"/>
</dbReference>
<evidence type="ECO:0000256" key="3">
    <source>
        <dbReference type="ARBA" id="ARBA00023002"/>
    </source>
</evidence>
<protein>
    <submittedName>
        <fullName evidence="9">Aldo/keto reductase</fullName>
    </submittedName>
</protein>
<dbReference type="PRINTS" id="PR00069">
    <property type="entry name" value="ALDKETRDTASE"/>
</dbReference>
<evidence type="ECO:0000256" key="5">
    <source>
        <dbReference type="PIRSR" id="PIRSR000097-1"/>
    </source>
</evidence>
<evidence type="ECO:0000256" key="1">
    <source>
        <dbReference type="ARBA" id="ARBA00007905"/>
    </source>
</evidence>
<gene>
    <name evidence="9" type="ORF">D1224_02380</name>
</gene>
<evidence type="ECO:0000256" key="4">
    <source>
        <dbReference type="ARBA" id="ARBA00049445"/>
    </source>
</evidence>
<dbReference type="RefSeq" id="WP_119378332.1">
    <property type="nucleotide sequence ID" value="NZ_QWGB01000004.1"/>
</dbReference>
<accession>A0A399R4Z2</accession>
<dbReference type="PIRSF" id="PIRSF000097">
    <property type="entry name" value="AKR"/>
    <property type="match status" value="1"/>
</dbReference>
<dbReference type="EMBL" id="QWGB01000004">
    <property type="protein sequence ID" value="RIJ25983.1"/>
    <property type="molecule type" value="Genomic_DNA"/>
</dbReference>
<keyword evidence="10" id="KW-1185">Reference proteome</keyword>
<comment type="catalytic activity">
    <reaction evidence="4">
        <text>hydroxyacetone + NADP(+) = methylglyoxal + NADPH + H(+)</text>
        <dbReference type="Rhea" id="RHEA:27986"/>
        <dbReference type="ChEBI" id="CHEBI:15378"/>
        <dbReference type="ChEBI" id="CHEBI:17158"/>
        <dbReference type="ChEBI" id="CHEBI:27957"/>
        <dbReference type="ChEBI" id="CHEBI:57783"/>
        <dbReference type="ChEBI" id="CHEBI:58349"/>
    </reaction>
</comment>
<dbReference type="GO" id="GO:1990002">
    <property type="term" value="F:methylglyoxal reductase (NADPH) (acetol producing) activity"/>
    <property type="evidence" value="ECO:0007669"/>
    <property type="project" value="TreeGrafter"/>
</dbReference>
<dbReference type="Proteomes" id="UP000265431">
    <property type="component" value="Unassembled WGS sequence"/>
</dbReference>